<evidence type="ECO:0000256" key="5">
    <source>
        <dbReference type="ARBA" id="ARBA00022989"/>
    </source>
</evidence>
<feature type="transmembrane region" description="Helical" evidence="7">
    <location>
        <begin position="328"/>
        <end position="352"/>
    </location>
</feature>
<name>A0AAP9IRY7_9ENTR</name>
<evidence type="ECO:0000256" key="4">
    <source>
        <dbReference type="ARBA" id="ARBA00022692"/>
    </source>
</evidence>
<feature type="transmembrane region" description="Helical" evidence="7">
    <location>
        <begin position="20"/>
        <end position="43"/>
    </location>
</feature>
<feature type="transmembrane region" description="Helical" evidence="7">
    <location>
        <begin position="224"/>
        <end position="243"/>
    </location>
</feature>
<keyword evidence="4 7" id="KW-0812">Transmembrane</keyword>
<dbReference type="Pfam" id="PF04632">
    <property type="entry name" value="FUSC"/>
    <property type="match status" value="1"/>
</dbReference>
<feature type="transmembrane region" description="Helical" evidence="7">
    <location>
        <begin position="255"/>
        <end position="272"/>
    </location>
</feature>
<keyword evidence="5 7" id="KW-1133">Transmembrane helix</keyword>
<dbReference type="InterPro" id="IPR006726">
    <property type="entry name" value="PHBA_efflux_AaeB/fusaric-R"/>
</dbReference>
<sequence length="356" mass="39455">MVNISFHSPTAQLKQWLNRLVAVTLKEIFAIQVIAAVLVSVLLSDLAGFDYPGWAALSSYAVMNTSVKASTVRAFNRVTGTVLGGVLALLLTTYLIQDAAFLVLFCAIVGGVAVWRADVSRWSYSWVLGAVTSMMVMAEAQKNSEFRHLLRFTFNRIEEVVLGCAVCIAITILFYPLNRRRQVATPQQNSHPEPPRRPLLPLQAGITLLLVTPILLVFQLTGFWQAMVSVLAVFILPASTQPVQQQVSQRMQQRLYGCMAATLLSLILLPVMHHYPPVYIATLVAGLWLGCHLQQGKPSVSYFGRQFTVAWIIVYIQESLWLTEPIQAVMRSVSILIAIIIIGMVMAVFRALKLSV</sequence>
<dbReference type="Proteomes" id="UP000317812">
    <property type="component" value="Chromosome"/>
</dbReference>
<feature type="transmembrane region" description="Helical" evidence="7">
    <location>
        <begin position="160"/>
        <end position="178"/>
    </location>
</feature>
<feature type="transmembrane region" description="Helical" evidence="7">
    <location>
        <begin position="94"/>
        <end position="115"/>
    </location>
</feature>
<dbReference type="PANTHER" id="PTHR30509:SF9">
    <property type="entry name" value="MULTIDRUG RESISTANCE PROTEIN MDTO"/>
    <property type="match status" value="1"/>
</dbReference>
<gene>
    <name evidence="8" type="ORF">ES815_23115</name>
</gene>
<accession>A0AAP9IRY7</accession>
<evidence type="ECO:0000256" key="3">
    <source>
        <dbReference type="ARBA" id="ARBA00022475"/>
    </source>
</evidence>
<dbReference type="PANTHER" id="PTHR30509">
    <property type="entry name" value="P-HYDROXYBENZOIC ACID EFFLUX PUMP SUBUNIT-RELATED"/>
    <property type="match status" value="1"/>
</dbReference>
<dbReference type="GO" id="GO:0005886">
    <property type="term" value="C:plasma membrane"/>
    <property type="evidence" value="ECO:0007669"/>
    <property type="project" value="UniProtKB-SubCell"/>
</dbReference>
<feature type="transmembrane region" description="Helical" evidence="7">
    <location>
        <begin position="302"/>
        <end position="322"/>
    </location>
</feature>
<dbReference type="EMBL" id="CP035382">
    <property type="protein sequence ID" value="QDK21041.1"/>
    <property type="molecule type" value="Genomic_DNA"/>
</dbReference>
<organism evidence="8 9">
    <name type="scientific">Leclercia adecarboxylata</name>
    <dbReference type="NCBI Taxonomy" id="83655"/>
    <lineage>
        <taxon>Bacteria</taxon>
        <taxon>Pseudomonadati</taxon>
        <taxon>Pseudomonadota</taxon>
        <taxon>Gammaproteobacteria</taxon>
        <taxon>Enterobacterales</taxon>
        <taxon>Enterobacteriaceae</taxon>
        <taxon>Leclercia</taxon>
    </lineage>
</organism>
<keyword evidence="3" id="KW-1003">Cell membrane</keyword>
<evidence type="ECO:0000256" key="1">
    <source>
        <dbReference type="ARBA" id="ARBA00004651"/>
    </source>
</evidence>
<evidence type="ECO:0008006" key="10">
    <source>
        <dbReference type="Google" id="ProtNLM"/>
    </source>
</evidence>
<feature type="transmembrane region" description="Helical" evidence="7">
    <location>
        <begin position="122"/>
        <end position="140"/>
    </location>
</feature>
<evidence type="ECO:0000256" key="7">
    <source>
        <dbReference type="SAM" id="Phobius"/>
    </source>
</evidence>
<evidence type="ECO:0000313" key="8">
    <source>
        <dbReference type="EMBL" id="QDK21041.1"/>
    </source>
</evidence>
<reference evidence="8 9" key="1">
    <citation type="submission" date="2019-01" db="EMBL/GenBank/DDBJ databases">
        <title>Florfenicol resistance in Enterobacteriaceae and whole-genome sequence analysis of florfenicol-resistant Leclercia adecarboxylata strain R25.</title>
        <authorList>
            <person name="Bao Q."/>
            <person name="Ying Y."/>
        </authorList>
    </citation>
    <scope>NUCLEOTIDE SEQUENCE [LARGE SCALE GENOMIC DNA]</scope>
    <source>
        <strain evidence="8 9">R25</strain>
    </source>
</reference>
<evidence type="ECO:0000256" key="2">
    <source>
        <dbReference type="ARBA" id="ARBA00022448"/>
    </source>
</evidence>
<evidence type="ECO:0000256" key="6">
    <source>
        <dbReference type="ARBA" id="ARBA00023136"/>
    </source>
</evidence>
<dbReference type="AlphaFoldDB" id="A0AAP9IRY7"/>
<keyword evidence="6 7" id="KW-0472">Membrane</keyword>
<keyword evidence="2" id="KW-0813">Transport</keyword>
<evidence type="ECO:0000313" key="9">
    <source>
        <dbReference type="Proteomes" id="UP000317812"/>
    </source>
</evidence>
<feature type="transmembrane region" description="Helical" evidence="7">
    <location>
        <begin position="199"/>
        <end position="218"/>
    </location>
</feature>
<protein>
    <recommendedName>
        <fullName evidence="10">FUSC family protein</fullName>
    </recommendedName>
</protein>
<comment type="subcellular location">
    <subcellularLocation>
        <location evidence="1">Cell membrane</location>
        <topology evidence="1">Multi-pass membrane protein</topology>
    </subcellularLocation>
</comment>
<proteinExistence type="predicted"/>
<dbReference type="GO" id="GO:0022857">
    <property type="term" value="F:transmembrane transporter activity"/>
    <property type="evidence" value="ECO:0007669"/>
    <property type="project" value="InterPro"/>
</dbReference>